<evidence type="ECO:0000313" key="14">
    <source>
        <dbReference type="EMBL" id="SFD34496.1"/>
    </source>
</evidence>
<dbReference type="PROSITE" id="PS50113">
    <property type="entry name" value="PAC"/>
    <property type="match status" value="2"/>
</dbReference>
<name>A0A1I1RJK5_9GAMM</name>
<dbReference type="Gene3D" id="2.10.70.100">
    <property type="match status" value="1"/>
</dbReference>
<dbReference type="PANTHER" id="PTHR44757">
    <property type="entry name" value="DIGUANYLATE CYCLASE DGCP"/>
    <property type="match status" value="1"/>
</dbReference>
<evidence type="ECO:0000259" key="10">
    <source>
        <dbReference type="PROSITE" id="PS50112"/>
    </source>
</evidence>
<dbReference type="SMART" id="SM00267">
    <property type="entry name" value="GGDEF"/>
    <property type="match status" value="1"/>
</dbReference>
<dbReference type="FunFam" id="3.30.450.20:FF:000088">
    <property type="entry name" value="Sensory transduction histidine kinase"/>
    <property type="match status" value="1"/>
</dbReference>
<dbReference type="InterPro" id="IPR000700">
    <property type="entry name" value="PAS-assoc_C"/>
</dbReference>
<accession>A0A1I1RJK5</accession>
<keyword evidence="7" id="KW-0547">Nucleotide-binding</keyword>
<dbReference type="SUPFAM" id="SSF55073">
    <property type="entry name" value="Nucleotide cyclase"/>
    <property type="match status" value="1"/>
</dbReference>
<keyword evidence="5" id="KW-0812">Transmembrane</keyword>
<dbReference type="PROSITE" id="PS50887">
    <property type="entry name" value="GGDEF"/>
    <property type="match status" value="1"/>
</dbReference>
<dbReference type="InterPro" id="IPR001633">
    <property type="entry name" value="EAL_dom"/>
</dbReference>
<proteinExistence type="predicted"/>
<evidence type="ECO:0000259" key="11">
    <source>
        <dbReference type="PROSITE" id="PS50113"/>
    </source>
</evidence>
<dbReference type="CDD" id="cd00130">
    <property type="entry name" value="PAS"/>
    <property type="match status" value="2"/>
</dbReference>
<feature type="domain" description="PAS" evidence="10">
    <location>
        <begin position="135"/>
        <end position="207"/>
    </location>
</feature>
<evidence type="ECO:0000256" key="3">
    <source>
        <dbReference type="ARBA" id="ARBA00022519"/>
    </source>
</evidence>
<keyword evidence="8" id="KW-1133">Transmembrane helix</keyword>
<evidence type="ECO:0000259" key="13">
    <source>
        <dbReference type="PROSITE" id="PS50887"/>
    </source>
</evidence>
<dbReference type="NCBIfam" id="TIGR00254">
    <property type="entry name" value="GGDEF"/>
    <property type="match status" value="1"/>
</dbReference>
<dbReference type="Pfam" id="PF08447">
    <property type="entry name" value="PAS_3"/>
    <property type="match status" value="1"/>
</dbReference>
<dbReference type="FunFam" id="2.10.70.100:FF:000001">
    <property type="entry name" value="Sensory transduction histidine kinase"/>
    <property type="match status" value="1"/>
</dbReference>
<dbReference type="EMBL" id="FOMJ01000004">
    <property type="protein sequence ID" value="SFD34496.1"/>
    <property type="molecule type" value="Genomic_DNA"/>
</dbReference>
<dbReference type="Pfam" id="PF00563">
    <property type="entry name" value="EAL"/>
    <property type="match status" value="1"/>
</dbReference>
<evidence type="ECO:0000256" key="4">
    <source>
        <dbReference type="ARBA" id="ARBA00022679"/>
    </source>
</evidence>
<keyword evidence="4" id="KW-0808">Transferase</keyword>
<evidence type="ECO:0000256" key="7">
    <source>
        <dbReference type="ARBA" id="ARBA00022741"/>
    </source>
</evidence>
<dbReference type="InterPro" id="IPR013655">
    <property type="entry name" value="PAS_fold_3"/>
</dbReference>
<dbReference type="STRING" id="1123397.SAMN05660831_01483"/>
<evidence type="ECO:0000256" key="5">
    <source>
        <dbReference type="ARBA" id="ARBA00022692"/>
    </source>
</evidence>
<evidence type="ECO:0000256" key="2">
    <source>
        <dbReference type="ARBA" id="ARBA00022475"/>
    </source>
</evidence>
<dbReference type="GO" id="GO:0016740">
    <property type="term" value="F:transferase activity"/>
    <property type="evidence" value="ECO:0007669"/>
    <property type="project" value="UniProtKB-KW"/>
</dbReference>
<dbReference type="SMART" id="SM00086">
    <property type="entry name" value="PAC"/>
    <property type="match status" value="2"/>
</dbReference>
<dbReference type="Gene3D" id="3.30.450.20">
    <property type="entry name" value="PAS domain"/>
    <property type="match status" value="2"/>
</dbReference>
<evidence type="ECO:0000256" key="8">
    <source>
        <dbReference type="ARBA" id="ARBA00022989"/>
    </source>
</evidence>
<dbReference type="AlphaFoldDB" id="A0A1I1RJK5"/>
<keyword evidence="3" id="KW-0997">Cell inner membrane</keyword>
<dbReference type="InterPro" id="IPR001610">
    <property type="entry name" value="PAC"/>
</dbReference>
<gene>
    <name evidence="14" type="ORF">SAMN05660831_01483</name>
</gene>
<dbReference type="CDD" id="cd01949">
    <property type="entry name" value="GGDEF"/>
    <property type="match status" value="1"/>
</dbReference>
<feature type="domain" description="PAC" evidence="11">
    <location>
        <begin position="211"/>
        <end position="263"/>
    </location>
</feature>
<dbReference type="CDD" id="cd01948">
    <property type="entry name" value="EAL"/>
    <property type="match status" value="1"/>
</dbReference>
<dbReference type="InterPro" id="IPR052155">
    <property type="entry name" value="Biofilm_reg_signaling"/>
</dbReference>
<dbReference type="InterPro" id="IPR000014">
    <property type="entry name" value="PAS"/>
</dbReference>
<comment type="subcellular location">
    <subcellularLocation>
        <location evidence="1">Cell inner membrane</location>
        <topology evidence="1">Multi-pass membrane protein</topology>
    </subcellularLocation>
</comment>
<dbReference type="Pfam" id="PF00990">
    <property type="entry name" value="GGDEF"/>
    <property type="match status" value="1"/>
</dbReference>
<dbReference type="SUPFAM" id="SSF141868">
    <property type="entry name" value="EAL domain-like"/>
    <property type="match status" value="1"/>
</dbReference>
<dbReference type="InterPro" id="IPR029787">
    <property type="entry name" value="Nucleotide_cyclase"/>
</dbReference>
<keyword evidence="15" id="KW-1185">Reference proteome</keyword>
<evidence type="ECO:0000259" key="12">
    <source>
        <dbReference type="PROSITE" id="PS50883"/>
    </source>
</evidence>
<dbReference type="PANTHER" id="PTHR44757:SF2">
    <property type="entry name" value="BIOFILM ARCHITECTURE MAINTENANCE PROTEIN MBAA"/>
    <property type="match status" value="1"/>
</dbReference>
<dbReference type="OrthoDB" id="9813913at2"/>
<evidence type="ECO:0000256" key="1">
    <source>
        <dbReference type="ARBA" id="ARBA00004429"/>
    </source>
</evidence>
<dbReference type="GO" id="GO:0005886">
    <property type="term" value="C:plasma membrane"/>
    <property type="evidence" value="ECO:0007669"/>
    <property type="project" value="UniProtKB-SubCell"/>
</dbReference>
<dbReference type="InterPro" id="IPR043128">
    <property type="entry name" value="Rev_trsase/Diguanyl_cyclase"/>
</dbReference>
<feature type="domain" description="EAL" evidence="12">
    <location>
        <begin position="435"/>
        <end position="688"/>
    </location>
</feature>
<evidence type="ECO:0000256" key="6">
    <source>
        <dbReference type="ARBA" id="ARBA00022737"/>
    </source>
</evidence>
<evidence type="ECO:0000313" key="15">
    <source>
        <dbReference type="Proteomes" id="UP000198611"/>
    </source>
</evidence>
<dbReference type="PROSITE" id="PS50883">
    <property type="entry name" value="EAL"/>
    <property type="match status" value="1"/>
</dbReference>
<feature type="domain" description="PAC" evidence="11">
    <location>
        <begin position="82"/>
        <end position="134"/>
    </location>
</feature>
<dbReference type="InterPro" id="IPR035965">
    <property type="entry name" value="PAS-like_dom_sf"/>
</dbReference>
<dbReference type="GO" id="GO:0000166">
    <property type="term" value="F:nucleotide binding"/>
    <property type="evidence" value="ECO:0007669"/>
    <property type="project" value="UniProtKB-KW"/>
</dbReference>
<evidence type="ECO:0000256" key="9">
    <source>
        <dbReference type="ARBA" id="ARBA00023136"/>
    </source>
</evidence>
<dbReference type="RefSeq" id="WP_093428130.1">
    <property type="nucleotide sequence ID" value="NZ_FOMJ01000004.1"/>
</dbReference>
<dbReference type="Proteomes" id="UP000198611">
    <property type="component" value="Unassembled WGS sequence"/>
</dbReference>
<organism evidence="14 15">
    <name type="scientific">Thiohalospira halophila DSM 15071</name>
    <dbReference type="NCBI Taxonomy" id="1123397"/>
    <lineage>
        <taxon>Bacteria</taxon>
        <taxon>Pseudomonadati</taxon>
        <taxon>Pseudomonadota</taxon>
        <taxon>Gammaproteobacteria</taxon>
        <taxon>Thiohalospirales</taxon>
        <taxon>Thiohalospiraceae</taxon>
        <taxon>Thiohalospira</taxon>
    </lineage>
</organism>
<feature type="domain" description="GGDEF" evidence="13">
    <location>
        <begin position="293"/>
        <end position="426"/>
    </location>
</feature>
<dbReference type="InterPro" id="IPR035919">
    <property type="entry name" value="EAL_sf"/>
</dbReference>
<dbReference type="InterPro" id="IPR013656">
    <property type="entry name" value="PAS_4"/>
</dbReference>
<keyword evidence="2" id="KW-1003">Cell membrane</keyword>
<dbReference type="InterPro" id="IPR000160">
    <property type="entry name" value="GGDEF_dom"/>
</dbReference>
<dbReference type="NCBIfam" id="TIGR00229">
    <property type="entry name" value="sensory_box"/>
    <property type="match status" value="2"/>
</dbReference>
<keyword evidence="9" id="KW-0472">Membrane</keyword>
<protein>
    <submittedName>
        <fullName evidence="14">PAS domain S-box-containing protein/diguanylate cyclase (GGDEF) domain-containing protein</fullName>
    </submittedName>
</protein>
<dbReference type="SMART" id="SM00052">
    <property type="entry name" value="EAL"/>
    <property type="match status" value="1"/>
</dbReference>
<reference evidence="14 15" key="1">
    <citation type="submission" date="2016-10" db="EMBL/GenBank/DDBJ databases">
        <authorList>
            <person name="de Groot N.N."/>
        </authorList>
    </citation>
    <scope>NUCLEOTIDE SEQUENCE [LARGE SCALE GENOMIC DNA]</scope>
    <source>
        <strain evidence="14 15">HL3</strain>
    </source>
</reference>
<dbReference type="Pfam" id="PF08448">
    <property type="entry name" value="PAS_4"/>
    <property type="match status" value="1"/>
</dbReference>
<sequence length="696" mass="76995">MERAGGDEAAGIAIHYRDLVENHPYLVVCYLPDSTILFANTTAREFFGSELEGQRWLDYLPEEDRATNRRELATYRPEAPVRTIENPAVDANGDPRWIEWTTRALFDADDRLTHLQSVGADVTERRAAREALEKSEAELAEAQRIAHLGSWTSDFVADEIRWSDEVYRIFGLQRDEWGATHEAFMQAVHPEDRERVQRAVETALDPGGPRYDIEHRIVRPDGEVRHVYQRGTVDFDAEGRPLRMVGTVLDITERRRAEQALDHLAHHDALTELPNRNALRERLITTIEEGADKVWAVIHLGLDRFRSVNEGLGHATGDALLQQAARRLENSLQGGEYLARVGGDEFAVLATAEEGEAGITATTERLLAPFRELFQQEGGEFFLPASAGVALYPRDADEADGLLQRAAAAMAQCKAEGGNGVRYHAEEMNERARSRVALEGKLRRAVMNREGFFLHYQPKVEAGTGRILGAEALLRWQDGDGEIHSPATFIPALEQTGLIAELGRWILATACAQCRSWQEAGLPPVRMAVNLAAPQFHDPAMAATLESVLAETGLAAGDLELEVTERMLMTDIPGVIRTLGQFREMGIKLALDDFGTGYSSLAYLRQFPMDCLKIDRAFINDLGNGGGALIRAILGLGESLGVETVAEGVEEADQADFLEHHGCRALQGFLFARPLTAEAFGELLADGGRIRTQARH</sequence>
<dbReference type="PROSITE" id="PS50112">
    <property type="entry name" value="PAS"/>
    <property type="match status" value="1"/>
</dbReference>
<dbReference type="Gene3D" id="3.30.70.270">
    <property type="match status" value="1"/>
</dbReference>
<dbReference type="Gene3D" id="3.20.20.450">
    <property type="entry name" value="EAL domain"/>
    <property type="match status" value="1"/>
</dbReference>
<keyword evidence="6" id="KW-0677">Repeat</keyword>
<dbReference type="SMART" id="SM00091">
    <property type="entry name" value="PAS"/>
    <property type="match status" value="2"/>
</dbReference>
<dbReference type="SUPFAM" id="SSF55785">
    <property type="entry name" value="PYP-like sensor domain (PAS domain)"/>
    <property type="match status" value="2"/>
</dbReference>